<keyword evidence="2" id="KW-0812">Transmembrane</keyword>
<reference evidence="3" key="1">
    <citation type="journal article" date="2020" name="mSystems">
        <title>Genome- and Community-Level Interaction Insights into Carbon Utilization and Element Cycling Functions of Hydrothermarchaeota in Hydrothermal Sediment.</title>
        <authorList>
            <person name="Zhou Z."/>
            <person name="Liu Y."/>
            <person name="Xu W."/>
            <person name="Pan J."/>
            <person name="Luo Z.H."/>
            <person name="Li M."/>
        </authorList>
    </citation>
    <scope>NUCLEOTIDE SEQUENCE [LARGE SCALE GENOMIC DNA]</scope>
    <source>
        <strain evidence="3">HyVt-501</strain>
    </source>
</reference>
<evidence type="ECO:0000256" key="2">
    <source>
        <dbReference type="SAM" id="Phobius"/>
    </source>
</evidence>
<sequence length="113" mass="13112">MNSDLKVPTVRKEQRMTSTSGRSEGGFTLLEVLIALTVIAVAFTTLLEVLARAGAAYEEGRELFGRVLYLDRKLKERDHRDLKVKRRRLPDFPRIREVVYSYGDVYFVRYEAK</sequence>
<evidence type="ECO:0000313" key="3">
    <source>
        <dbReference type="EMBL" id="HHJ63525.1"/>
    </source>
</evidence>
<organism evidence="3">
    <name type="scientific">Aquifex aeolicus</name>
    <dbReference type="NCBI Taxonomy" id="63363"/>
    <lineage>
        <taxon>Bacteria</taxon>
        <taxon>Pseudomonadati</taxon>
        <taxon>Aquificota</taxon>
        <taxon>Aquificia</taxon>
        <taxon>Aquificales</taxon>
        <taxon>Aquificaceae</taxon>
        <taxon>Aquifex</taxon>
    </lineage>
</organism>
<dbReference type="PROSITE" id="PS00409">
    <property type="entry name" value="PROKAR_NTER_METHYL"/>
    <property type="match status" value="1"/>
</dbReference>
<evidence type="ECO:0000256" key="1">
    <source>
        <dbReference type="SAM" id="MobiDB-lite"/>
    </source>
</evidence>
<dbReference type="EMBL" id="DRNB01000044">
    <property type="protein sequence ID" value="HHJ63525.1"/>
    <property type="molecule type" value="Genomic_DNA"/>
</dbReference>
<dbReference type="NCBIfam" id="TIGR02532">
    <property type="entry name" value="IV_pilin_GFxxxE"/>
    <property type="match status" value="1"/>
</dbReference>
<feature type="transmembrane region" description="Helical" evidence="2">
    <location>
        <begin position="32"/>
        <end position="51"/>
    </location>
</feature>
<dbReference type="AlphaFoldDB" id="A0A7C5L474"/>
<dbReference type="Proteomes" id="UP000885792">
    <property type="component" value="Unassembled WGS sequence"/>
</dbReference>
<feature type="region of interest" description="Disordered" evidence="1">
    <location>
        <begin position="1"/>
        <end position="22"/>
    </location>
</feature>
<gene>
    <name evidence="3" type="ORF">ENJ61_01320</name>
</gene>
<comment type="caution">
    <text evidence="3">The sequence shown here is derived from an EMBL/GenBank/DDBJ whole genome shotgun (WGS) entry which is preliminary data.</text>
</comment>
<keyword evidence="2" id="KW-1133">Transmembrane helix</keyword>
<keyword evidence="2" id="KW-0472">Membrane</keyword>
<proteinExistence type="predicted"/>
<dbReference type="Pfam" id="PF07963">
    <property type="entry name" value="N_methyl"/>
    <property type="match status" value="1"/>
</dbReference>
<protein>
    <submittedName>
        <fullName evidence="3">Prepilin-type N-terminal cleavage/methylation domain-containing protein</fullName>
    </submittedName>
</protein>
<accession>A0A7C5L474</accession>
<name>A0A7C5L474_AQUAO</name>
<dbReference type="InterPro" id="IPR012902">
    <property type="entry name" value="N_methyl_site"/>
</dbReference>